<dbReference type="InterPro" id="IPR012944">
    <property type="entry name" value="SusD_RagB_dom"/>
</dbReference>
<evidence type="ECO:0000256" key="4">
    <source>
        <dbReference type="ARBA" id="ARBA00023136"/>
    </source>
</evidence>
<evidence type="ECO:0000256" key="2">
    <source>
        <dbReference type="ARBA" id="ARBA00006275"/>
    </source>
</evidence>
<dbReference type="EMBL" id="BMIU01000004">
    <property type="protein sequence ID" value="GGF24363.1"/>
    <property type="molecule type" value="Genomic_DNA"/>
</dbReference>
<comment type="similarity">
    <text evidence="2">Belongs to the SusD family.</text>
</comment>
<keyword evidence="9" id="KW-1185">Reference proteome</keyword>
<gene>
    <name evidence="8" type="ORF">GCM10011339_10590</name>
</gene>
<feature type="domain" description="SusD-like N-terminal" evidence="7">
    <location>
        <begin position="94"/>
        <end position="210"/>
    </location>
</feature>
<comment type="caution">
    <text evidence="8">The sequence shown here is derived from an EMBL/GenBank/DDBJ whole genome shotgun (WGS) entry which is preliminary data.</text>
</comment>
<evidence type="ECO:0000256" key="5">
    <source>
        <dbReference type="ARBA" id="ARBA00023237"/>
    </source>
</evidence>
<proteinExistence type="inferred from homology"/>
<dbReference type="SUPFAM" id="SSF48452">
    <property type="entry name" value="TPR-like"/>
    <property type="match status" value="1"/>
</dbReference>
<dbReference type="Pfam" id="PF14322">
    <property type="entry name" value="SusD-like_3"/>
    <property type="match status" value="1"/>
</dbReference>
<protein>
    <submittedName>
        <fullName evidence="8">Membrane protein</fullName>
    </submittedName>
</protein>
<comment type="subcellular location">
    <subcellularLocation>
        <location evidence="1">Cell outer membrane</location>
    </subcellularLocation>
</comment>
<keyword evidence="5" id="KW-0998">Cell outer membrane</keyword>
<dbReference type="InterPro" id="IPR011990">
    <property type="entry name" value="TPR-like_helical_dom_sf"/>
</dbReference>
<evidence type="ECO:0000259" key="6">
    <source>
        <dbReference type="Pfam" id="PF07980"/>
    </source>
</evidence>
<name>A0ABQ1UPZ7_9BACT</name>
<accession>A0ABQ1UPZ7</accession>
<dbReference type="InterPro" id="IPR033985">
    <property type="entry name" value="SusD-like_N"/>
</dbReference>
<evidence type="ECO:0000313" key="9">
    <source>
        <dbReference type="Proteomes" id="UP000647339"/>
    </source>
</evidence>
<dbReference type="Gene3D" id="1.25.40.390">
    <property type="match status" value="1"/>
</dbReference>
<keyword evidence="3" id="KW-0732">Signal</keyword>
<feature type="domain" description="RagB/SusD" evidence="6">
    <location>
        <begin position="299"/>
        <end position="562"/>
    </location>
</feature>
<sequence length="562" mass="62552">MISCQQSFLDETQTTNLDEQTVFSDSTFTMSFLMDIYTGVGFSEDPGRFGAGGIRSGGLQTATDEAEPRILSSITTDIQFITGTVNPLIIDDAPWRVGYSNIRKVNQFLAHLPEAPLDESLKTRLKAEARFLRAWYYGILLKHYGGVPLIGDRVFQSPDEILAQRNTFAECVEYIVAECDAAALDLPNRPSGRNHGRAGAGSCMALKARVLLYAASPLFNGSGFGDDKAELVGYTDHDPERWRMAWEAARAVIAVQEFDLFVDNATAPGLGFYKLFLASDFAAEGAYIGTLFEIKQGHGNYREQLFNPPSRGGGGGGFPYQELVDAFGMSNGKPITDPSSGYDPGDPYAGRDPRFYNSIVYDQTPLRNAGTPDVPVDIYTGNYNGEPQGQDAVFTGTPTGYYGKKFLHKATAANWFIAVPQSRPLLRYAEVLLNFAEARNEYLGPDAEVYSALEAIRMRAGLDPYALPSGLTKEEMREVIRNERRVELALEGHRFWDVRRWMIAEEVGNQTKTGMEVQRNGSTVTYNHFDVRKHVFRKAAYFWPIPYDEVAKSPELVQNPYY</sequence>
<evidence type="ECO:0000256" key="3">
    <source>
        <dbReference type="ARBA" id="ARBA00022729"/>
    </source>
</evidence>
<organism evidence="8 9">
    <name type="scientific">Echinicola rosea</name>
    <dbReference type="NCBI Taxonomy" id="1807691"/>
    <lineage>
        <taxon>Bacteria</taxon>
        <taxon>Pseudomonadati</taxon>
        <taxon>Bacteroidota</taxon>
        <taxon>Cytophagia</taxon>
        <taxon>Cytophagales</taxon>
        <taxon>Cyclobacteriaceae</taxon>
        <taxon>Echinicola</taxon>
    </lineage>
</organism>
<keyword evidence="4" id="KW-0472">Membrane</keyword>
<dbReference type="Proteomes" id="UP000647339">
    <property type="component" value="Unassembled WGS sequence"/>
</dbReference>
<reference evidence="9" key="1">
    <citation type="journal article" date="2019" name="Int. J. Syst. Evol. Microbiol.">
        <title>The Global Catalogue of Microorganisms (GCM) 10K type strain sequencing project: providing services to taxonomists for standard genome sequencing and annotation.</title>
        <authorList>
            <consortium name="The Broad Institute Genomics Platform"/>
            <consortium name="The Broad Institute Genome Sequencing Center for Infectious Disease"/>
            <person name="Wu L."/>
            <person name="Ma J."/>
        </authorList>
    </citation>
    <scope>NUCLEOTIDE SEQUENCE [LARGE SCALE GENOMIC DNA]</scope>
    <source>
        <strain evidence="9">CGMCC 1.15407</strain>
    </source>
</reference>
<evidence type="ECO:0000259" key="7">
    <source>
        <dbReference type="Pfam" id="PF14322"/>
    </source>
</evidence>
<dbReference type="Pfam" id="PF07980">
    <property type="entry name" value="SusD_RagB"/>
    <property type="match status" value="1"/>
</dbReference>
<evidence type="ECO:0000256" key="1">
    <source>
        <dbReference type="ARBA" id="ARBA00004442"/>
    </source>
</evidence>
<evidence type="ECO:0000313" key="8">
    <source>
        <dbReference type="EMBL" id="GGF24363.1"/>
    </source>
</evidence>